<protein>
    <submittedName>
        <fullName evidence="1">Uncharacterized protein</fullName>
    </submittedName>
</protein>
<keyword evidence="2" id="KW-1185">Reference proteome</keyword>
<accession>A0AAW0A071</accession>
<gene>
    <name evidence="1" type="ORF">R3P38DRAFT_2799234</name>
</gene>
<proteinExistence type="predicted"/>
<evidence type="ECO:0000313" key="2">
    <source>
        <dbReference type="Proteomes" id="UP001362999"/>
    </source>
</evidence>
<comment type="caution">
    <text evidence="1">The sequence shown here is derived from an EMBL/GenBank/DDBJ whole genome shotgun (WGS) entry which is preliminary data.</text>
</comment>
<dbReference type="EMBL" id="JAWWNJ010000095">
    <property type="protein sequence ID" value="KAK6996919.1"/>
    <property type="molecule type" value="Genomic_DNA"/>
</dbReference>
<organism evidence="1 2">
    <name type="scientific">Favolaschia claudopus</name>
    <dbReference type="NCBI Taxonomy" id="2862362"/>
    <lineage>
        <taxon>Eukaryota</taxon>
        <taxon>Fungi</taxon>
        <taxon>Dikarya</taxon>
        <taxon>Basidiomycota</taxon>
        <taxon>Agaricomycotina</taxon>
        <taxon>Agaricomycetes</taxon>
        <taxon>Agaricomycetidae</taxon>
        <taxon>Agaricales</taxon>
        <taxon>Marasmiineae</taxon>
        <taxon>Mycenaceae</taxon>
        <taxon>Favolaschia</taxon>
    </lineage>
</organism>
<evidence type="ECO:0000313" key="1">
    <source>
        <dbReference type="EMBL" id="KAK6996919.1"/>
    </source>
</evidence>
<sequence>MSEVSPLAGFYHQRFCLDFARLKVGNLGQIQWDTWSTLIFCTGTSNLNLHQRPRPRCNAISPENFWKDWKSKAIIFQVCARNDNLKVISKSHGEDEETQNRRCRARSPLCGHDEAGVGFEAEQLAYSSCMLRRVLAKSQTREACLELARVLAASDESFLGGEGALLPPVDTEERISRWNCPGVKSEAGIAEMPQHFFWLCGCILSRLVSRLEYWWLGDAADPGI</sequence>
<name>A0AAW0A071_9AGAR</name>
<reference evidence="1 2" key="1">
    <citation type="journal article" date="2024" name="J Genomics">
        <title>Draft genome sequencing and assembly of Favolaschia claudopus CIRM-BRFM 2984 isolated from oak limbs.</title>
        <authorList>
            <person name="Navarro D."/>
            <person name="Drula E."/>
            <person name="Chaduli D."/>
            <person name="Cazenave R."/>
            <person name="Ahrendt S."/>
            <person name="Wang J."/>
            <person name="Lipzen A."/>
            <person name="Daum C."/>
            <person name="Barry K."/>
            <person name="Grigoriev I.V."/>
            <person name="Favel A."/>
            <person name="Rosso M.N."/>
            <person name="Martin F."/>
        </authorList>
    </citation>
    <scope>NUCLEOTIDE SEQUENCE [LARGE SCALE GENOMIC DNA]</scope>
    <source>
        <strain evidence="1 2">CIRM-BRFM 2984</strain>
    </source>
</reference>
<dbReference type="Proteomes" id="UP001362999">
    <property type="component" value="Unassembled WGS sequence"/>
</dbReference>
<dbReference type="AlphaFoldDB" id="A0AAW0A071"/>